<dbReference type="STRING" id="645134.A0A0L0H8U3"/>
<keyword evidence="1" id="KW-0732">Signal</keyword>
<feature type="chain" id="PRO_5005539875" description="CBM1 domain-containing protein" evidence="1">
    <location>
        <begin position="22"/>
        <end position="147"/>
    </location>
</feature>
<dbReference type="VEuPathDB" id="FungiDB:SPPG_07343"/>
<sequence length="147" mass="15515">MRTYTTCFLAVIGFLVAAAAAVTVGDSCNPAKDMYACNGKLFLQCNAATGNWTLQNKCKKPCAKQPQYAPYCASKTQTTLPTSTPGPFEAGASCGSYETGYTFCDGGITGNGKGNLLQCADSKWVIQNKCNCKKAQWTGYCAAAPKS</sequence>
<dbReference type="RefSeq" id="XP_016605461.1">
    <property type="nucleotide sequence ID" value="XM_016755507.1"/>
</dbReference>
<dbReference type="OrthoDB" id="2108701at2759"/>
<evidence type="ECO:0008006" key="4">
    <source>
        <dbReference type="Google" id="ProtNLM"/>
    </source>
</evidence>
<feature type="signal peptide" evidence="1">
    <location>
        <begin position="1"/>
        <end position="21"/>
    </location>
</feature>
<dbReference type="AlphaFoldDB" id="A0A0L0H8U3"/>
<dbReference type="InParanoid" id="A0A0L0H8U3"/>
<keyword evidence="3" id="KW-1185">Reference proteome</keyword>
<evidence type="ECO:0000313" key="2">
    <source>
        <dbReference type="EMBL" id="KNC97421.1"/>
    </source>
</evidence>
<evidence type="ECO:0000313" key="3">
    <source>
        <dbReference type="Proteomes" id="UP000053201"/>
    </source>
</evidence>
<dbReference type="Proteomes" id="UP000053201">
    <property type="component" value="Unassembled WGS sequence"/>
</dbReference>
<dbReference type="EMBL" id="KQ257464">
    <property type="protein sequence ID" value="KNC97421.1"/>
    <property type="molecule type" value="Genomic_DNA"/>
</dbReference>
<evidence type="ECO:0000256" key="1">
    <source>
        <dbReference type="SAM" id="SignalP"/>
    </source>
</evidence>
<reference evidence="2 3" key="1">
    <citation type="submission" date="2009-08" db="EMBL/GenBank/DDBJ databases">
        <title>The Genome Sequence of Spizellomyces punctatus strain DAOM BR117.</title>
        <authorList>
            <consortium name="The Broad Institute Genome Sequencing Platform"/>
            <person name="Russ C."/>
            <person name="Cuomo C."/>
            <person name="Shea T."/>
            <person name="Young S.K."/>
            <person name="Zeng Q."/>
            <person name="Koehrsen M."/>
            <person name="Haas B."/>
            <person name="Borodovsky M."/>
            <person name="Guigo R."/>
            <person name="Alvarado L."/>
            <person name="Berlin A."/>
            <person name="Bochicchio J."/>
            <person name="Borenstein D."/>
            <person name="Chapman S."/>
            <person name="Chen Z."/>
            <person name="Engels R."/>
            <person name="Freedman E."/>
            <person name="Gellesch M."/>
            <person name="Goldberg J."/>
            <person name="Griggs A."/>
            <person name="Gujja S."/>
            <person name="Heiman D."/>
            <person name="Hepburn T."/>
            <person name="Howarth C."/>
            <person name="Jen D."/>
            <person name="Larson L."/>
            <person name="Lewis B."/>
            <person name="Mehta T."/>
            <person name="Park D."/>
            <person name="Pearson M."/>
            <person name="Roberts A."/>
            <person name="Saif S."/>
            <person name="Shenoy N."/>
            <person name="Sisk P."/>
            <person name="Stolte C."/>
            <person name="Sykes S."/>
            <person name="Thomson T."/>
            <person name="Walk T."/>
            <person name="White J."/>
            <person name="Yandava C."/>
            <person name="Burger G."/>
            <person name="Gray M.W."/>
            <person name="Holland P.W.H."/>
            <person name="King N."/>
            <person name="Lang F.B.F."/>
            <person name="Roger A.J."/>
            <person name="Ruiz-Trillo I."/>
            <person name="Lander E."/>
            <person name="Nusbaum C."/>
        </authorList>
    </citation>
    <scope>NUCLEOTIDE SEQUENCE [LARGE SCALE GENOMIC DNA]</scope>
    <source>
        <strain evidence="2 3">DAOM BR117</strain>
    </source>
</reference>
<gene>
    <name evidence="2" type="ORF">SPPG_07343</name>
</gene>
<name>A0A0L0H8U3_SPIPD</name>
<organism evidence="2 3">
    <name type="scientific">Spizellomyces punctatus (strain DAOM BR117)</name>
    <dbReference type="NCBI Taxonomy" id="645134"/>
    <lineage>
        <taxon>Eukaryota</taxon>
        <taxon>Fungi</taxon>
        <taxon>Fungi incertae sedis</taxon>
        <taxon>Chytridiomycota</taxon>
        <taxon>Chytridiomycota incertae sedis</taxon>
        <taxon>Chytridiomycetes</taxon>
        <taxon>Spizellomycetales</taxon>
        <taxon>Spizellomycetaceae</taxon>
        <taxon>Spizellomyces</taxon>
    </lineage>
</organism>
<dbReference type="GeneID" id="27690565"/>
<protein>
    <recommendedName>
        <fullName evidence="4">CBM1 domain-containing protein</fullName>
    </recommendedName>
</protein>
<accession>A0A0L0H8U3</accession>
<proteinExistence type="predicted"/>